<reference evidence="1 2" key="1">
    <citation type="submission" date="2015-05" db="EMBL/GenBank/DDBJ databases">
        <title>A genomic and transcriptomic approach to investigate the blue pigment phenotype in Pseudomonas fluorescens.</title>
        <authorList>
            <person name="Andreani N.A."/>
            <person name="Cardazzo B."/>
        </authorList>
    </citation>
    <scope>NUCLEOTIDE SEQUENCE [LARGE SCALE GENOMIC DNA]</scope>
    <source>
        <strain evidence="1 2">Ps_22</strain>
    </source>
</reference>
<proteinExistence type="predicted"/>
<dbReference type="AlphaFoldDB" id="A0A109LKF8"/>
<sequence>MQQGLERCQQQHEQGHALLLGQSLEPLGEFGRQLERQARAAVALHSRALMIERQLQHALLTAQQFTPVGQLTLLLTGVHPAALPYGVVGILDRQRRQLHVLALAVTGIQLHQFLDHQLHRPTIGDDVMLHQHQHMLVGGQAQQRDAQQRALLQVERLGDQRLHPGFELSVIDISLGDRQGHWRLNHLHRAVVILADMGAQAFMTRQQAIETALQRSQVQLPFQAQRAGNVIRRAVGLQLPEKPLSLLGVRQWQRLHTPGWQ</sequence>
<dbReference type="EMBL" id="LCYA01000032">
    <property type="protein sequence ID" value="KWV89557.1"/>
    <property type="molecule type" value="Genomic_DNA"/>
</dbReference>
<evidence type="ECO:0000313" key="2">
    <source>
        <dbReference type="Proteomes" id="UP000061348"/>
    </source>
</evidence>
<dbReference type="AntiFam" id="ANF00178">
    <property type="entry name" value="Shadow ORF (opposite dhbF)"/>
</dbReference>
<gene>
    <name evidence="1" type="ORF">PFLmoz3_00785</name>
</gene>
<dbReference type="PATRIC" id="fig|294.194.peg.891"/>
<protein>
    <submittedName>
        <fullName evidence="1">Uncharacterized protein</fullName>
    </submittedName>
</protein>
<evidence type="ECO:0000313" key="1">
    <source>
        <dbReference type="EMBL" id="KWV89557.1"/>
    </source>
</evidence>
<accession>A0A109LKF8</accession>
<name>A0A109LKF8_PSEFL</name>
<organism evidence="1 2">
    <name type="scientific">Pseudomonas fluorescens</name>
    <dbReference type="NCBI Taxonomy" id="294"/>
    <lineage>
        <taxon>Bacteria</taxon>
        <taxon>Pseudomonadati</taxon>
        <taxon>Pseudomonadota</taxon>
        <taxon>Gammaproteobacteria</taxon>
        <taxon>Pseudomonadales</taxon>
        <taxon>Pseudomonadaceae</taxon>
        <taxon>Pseudomonas</taxon>
    </lineage>
</organism>
<dbReference type="Proteomes" id="UP000061348">
    <property type="component" value="Unassembled WGS sequence"/>
</dbReference>
<comment type="caution">
    <text evidence="1">The sequence shown here is derived from an EMBL/GenBank/DDBJ whole genome shotgun (WGS) entry which is preliminary data.</text>
</comment>